<protein>
    <submittedName>
        <fullName evidence="1">Uncharacterized protein</fullName>
    </submittedName>
</protein>
<dbReference type="Proteomes" id="UP000045039">
    <property type="component" value="Unassembled WGS sequence"/>
</dbReference>
<sequence>MTTPISDEQLAELEGYSQHPAFLGDEDSAITMGELRGLIARLRAAEADAKRYRWLRNPDQDVSLVLDKVSGEVPADEFGCGGYLAYEYRSGDELDAAIDAAMERTP</sequence>
<proteinExistence type="predicted"/>
<accession>A0A9P1R2Q6</accession>
<evidence type="ECO:0000313" key="1">
    <source>
        <dbReference type="EMBL" id="CRO74147.1"/>
    </source>
</evidence>
<reference evidence="2" key="1">
    <citation type="submission" date="2015-06" db="EMBL/GenBank/DDBJ databases">
        <authorList>
            <person name="Radhakrishnan Rajesh"/>
            <person name="Underwood Anthony"/>
            <person name="Al-Shahib Ali"/>
        </authorList>
    </citation>
    <scope>NUCLEOTIDE SEQUENCE [LARGE SCALE GENOMIC DNA]</scope>
    <source>
        <strain evidence="2">P19_London_7_VIM_2_05_10</strain>
    </source>
</reference>
<dbReference type="RefSeq" id="WP_025297916.1">
    <property type="nucleotide sequence ID" value="NZ_CAADQL010001106.1"/>
</dbReference>
<organism evidence="1 2">
    <name type="scientific">Pseudomonas aeruginosa</name>
    <dbReference type="NCBI Taxonomy" id="287"/>
    <lineage>
        <taxon>Bacteria</taxon>
        <taxon>Pseudomonadati</taxon>
        <taxon>Pseudomonadota</taxon>
        <taxon>Gammaproteobacteria</taxon>
        <taxon>Pseudomonadales</taxon>
        <taxon>Pseudomonadaceae</taxon>
        <taxon>Pseudomonas</taxon>
    </lineage>
</organism>
<comment type="caution">
    <text evidence="1">The sequence shown here is derived from an EMBL/GenBank/DDBJ whole genome shotgun (WGS) entry which is preliminary data.</text>
</comment>
<gene>
    <name evidence="1" type="ORF">PAERUG_P19_London_7_VIM_2_05_10_02394</name>
</gene>
<evidence type="ECO:0000313" key="2">
    <source>
        <dbReference type="Proteomes" id="UP000045039"/>
    </source>
</evidence>
<dbReference type="AlphaFoldDB" id="A0A9P1R2Q6"/>
<dbReference type="EMBL" id="CVVU01000155">
    <property type="protein sequence ID" value="CRO74147.1"/>
    <property type="molecule type" value="Genomic_DNA"/>
</dbReference>
<name>A0A9P1R2Q6_PSEAI</name>